<proteinExistence type="predicted"/>
<protein>
    <submittedName>
        <fullName evidence="1">Uncharacterized protein</fullName>
    </submittedName>
</protein>
<comment type="caution">
    <text evidence="1">The sequence shown here is derived from an EMBL/GenBank/DDBJ whole genome shotgun (WGS) entry which is preliminary data.</text>
</comment>
<dbReference type="Gene3D" id="2.30.30.140">
    <property type="match status" value="1"/>
</dbReference>
<name>A0A8B6DQT9_MYTGA</name>
<evidence type="ECO:0000313" key="1">
    <source>
        <dbReference type="EMBL" id="VDI22859.1"/>
    </source>
</evidence>
<dbReference type="AlphaFoldDB" id="A0A8B6DQT9"/>
<dbReference type="CDD" id="cd04508">
    <property type="entry name" value="Tudor_SF"/>
    <property type="match status" value="1"/>
</dbReference>
<sequence length="206" mass="23995">MSFPQDIMSFPQDTMSFLQDVMLFPQDAMSFPQDTMLFPQDVMSFPQDTMSFLQDVMLFPQDAMSFPQDTMLFPQDVMSFPQVLGVDGEVQSVQLKDFDTQKSLFKDQFKGTLFSRSTFLKAWNHIRGKTFVHVETEMTIELESRTLHANEDFAMNEKVMGFWKLEKKWYNATVLEKTKSGYKVVFADDNLVRVLGLQNLRQKTSR</sequence>
<dbReference type="EMBL" id="UYJE01003843">
    <property type="protein sequence ID" value="VDI22859.1"/>
    <property type="molecule type" value="Genomic_DNA"/>
</dbReference>
<keyword evidence="2" id="KW-1185">Reference proteome</keyword>
<dbReference type="Proteomes" id="UP000596742">
    <property type="component" value="Unassembled WGS sequence"/>
</dbReference>
<gene>
    <name evidence="1" type="ORF">MGAL_10B019427</name>
</gene>
<accession>A0A8B6DQT9</accession>
<evidence type="ECO:0000313" key="2">
    <source>
        <dbReference type="Proteomes" id="UP000596742"/>
    </source>
</evidence>
<dbReference type="SUPFAM" id="SSF63748">
    <property type="entry name" value="Tudor/PWWP/MBT"/>
    <property type="match status" value="1"/>
</dbReference>
<organism evidence="1 2">
    <name type="scientific">Mytilus galloprovincialis</name>
    <name type="common">Mediterranean mussel</name>
    <dbReference type="NCBI Taxonomy" id="29158"/>
    <lineage>
        <taxon>Eukaryota</taxon>
        <taxon>Metazoa</taxon>
        <taxon>Spiralia</taxon>
        <taxon>Lophotrochozoa</taxon>
        <taxon>Mollusca</taxon>
        <taxon>Bivalvia</taxon>
        <taxon>Autobranchia</taxon>
        <taxon>Pteriomorphia</taxon>
        <taxon>Mytilida</taxon>
        <taxon>Mytiloidea</taxon>
        <taxon>Mytilidae</taxon>
        <taxon>Mytilinae</taxon>
        <taxon>Mytilus</taxon>
    </lineage>
</organism>
<reference evidence="1" key="1">
    <citation type="submission" date="2018-11" db="EMBL/GenBank/DDBJ databases">
        <authorList>
            <person name="Alioto T."/>
            <person name="Alioto T."/>
        </authorList>
    </citation>
    <scope>NUCLEOTIDE SEQUENCE</scope>
</reference>